<dbReference type="Proteomes" id="UP000235945">
    <property type="component" value="Unassembled WGS sequence"/>
</dbReference>
<dbReference type="Pfam" id="PF13560">
    <property type="entry name" value="HTH_31"/>
    <property type="match status" value="1"/>
</dbReference>
<protein>
    <recommendedName>
        <fullName evidence="2">HTH cro/C1-type domain-containing protein</fullName>
    </recommendedName>
</protein>
<organism evidence="3 4">
    <name type="scientific">Streptomyces eurocidicus</name>
    <name type="common">Streptoverticillium eurocidicus</name>
    <dbReference type="NCBI Taxonomy" id="66423"/>
    <lineage>
        <taxon>Bacteria</taxon>
        <taxon>Bacillati</taxon>
        <taxon>Actinomycetota</taxon>
        <taxon>Actinomycetes</taxon>
        <taxon>Kitasatosporales</taxon>
        <taxon>Streptomycetaceae</taxon>
        <taxon>Streptomyces</taxon>
    </lineage>
</organism>
<keyword evidence="4" id="KW-1185">Reference proteome</keyword>
<evidence type="ECO:0000259" key="2">
    <source>
        <dbReference type="PROSITE" id="PS50943"/>
    </source>
</evidence>
<name>A0A2N8NWQ8_STREU</name>
<dbReference type="InterPro" id="IPR010982">
    <property type="entry name" value="Lambda_DNA-bd_dom_sf"/>
</dbReference>
<proteinExistence type="predicted"/>
<evidence type="ECO:0000313" key="4">
    <source>
        <dbReference type="Proteomes" id="UP000235945"/>
    </source>
</evidence>
<feature type="domain" description="HTH cro/C1-type" evidence="2">
    <location>
        <begin position="16"/>
        <end position="49"/>
    </location>
</feature>
<dbReference type="OrthoDB" id="2897536at2"/>
<evidence type="ECO:0000313" key="3">
    <source>
        <dbReference type="EMBL" id="PNE33200.1"/>
    </source>
</evidence>
<dbReference type="PROSITE" id="PS50943">
    <property type="entry name" value="HTH_CROC1"/>
    <property type="match status" value="1"/>
</dbReference>
<dbReference type="SMART" id="SM00530">
    <property type="entry name" value="HTH_XRE"/>
    <property type="match status" value="1"/>
</dbReference>
<feature type="region of interest" description="Disordered" evidence="1">
    <location>
        <begin position="272"/>
        <end position="296"/>
    </location>
</feature>
<sequence>MREGTQDGPAFYGDEVLASREQAGVSQSALAKATGYKVPYVSKVENGHALGSERFAEGCDRFFNTAGHFLRLHRRISDAGHPQWFAAYVKLEREARVIEDYSTTFIMGMLQTPAYAEAVFRAAYPTESDAGIKAKVEARLARHSVIEREDPPRLWVVLSEASLRMIVGNAATMGEQLEHLLIEAQAPTVTVQVLPFDASTPASHLPLTLLTPHDGPAVVYEEIRHHSRVDDSAGAVAEARDVYERLRADALSPDRSMALIYSILEEFTHEHAPRPHPRHMGEVQLQRRDRRSVRRVGPRVRIIRRHPRP</sequence>
<feature type="compositionally biased region" description="Basic and acidic residues" evidence="1">
    <location>
        <begin position="272"/>
        <end position="287"/>
    </location>
</feature>
<dbReference type="GO" id="GO:0003677">
    <property type="term" value="F:DNA binding"/>
    <property type="evidence" value="ECO:0007669"/>
    <property type="project" value="InterPro"/>
</dbReference>
<dbReference type="EMBL" id="LGUI01000003">
    <property type="protein sequence ID" value="PNE33200.1"/>
    <property type="molecule type" value="Genomic_DNA"/>
</dbReference>
<gene>
    <name evidence="3" type="ORF">AF335_09680</name>
</gene>
<dbReference type="AlphaFoldDB" id="A0A2N8NWQ8"/>
<reference evidence="4" key="1">
    <citation type="submission" date="2015-07" db="EMBL/GenBank/DDBJ databases">
        <authorList>
            <person name="Graham D.E."/>
            <person name="Giannone R.J."/>
            <person name="Gulvik C.A."/>
            <person name="Hettich R.L."/>
            <person name="Klingeman D.M."/>
            <person name="Mahan K.M."/>
            <person name="Parry R.J."/>
            <person name="Spain J.C."/>
        </authorList>
    </citation>
    <scope>NUCLEOTIDE SEQUENCE [LARGE SCALE GENOMIC DNA]</scope>
    <source>
        <strain evidence="4">ATCC 27428</strain>
    </source>
</reference>
<dbReference type="Pfam" id="PF19054">
    <property type="entry name" value="DUF5753"/>
    <property type="match status" value="1"/>
</dbReference>
<dbReference type="InterPro" id="IPR001387">
    <property type="entry name" value="Cro/C1-type_HTH"/>
</dbReference>
<dbReference type="CDD" id="cd00093">
    <property type="entry name" value="HTH_XRE"/>
    <property type="match status" value="1"/>
</dbReference>
<dbReference type="SUPFAM" id="SSF47413">
    <property type="entry name" value="lambda repressor-like DNA-binding domains"/>
    <property type="match status" value="1"/>
</dbReference>
<evidence type="ECO:0000256" key="1">
    <source>
        <dbReference type="SAM" id="MobiDB-lite"/>
    </source>
</evidence>
<accession>A0A2N8NWQ8</accession>
<dbReference type="InterPro" id="IPR043917">
    <property type="entry name" value="DUF5753"/>
</dbReference>
<dbReference type="Gene3D" id="1.10.260.40">
    <property type="entry name" value="lambda repressor-like DNA-binding domains"/>
    <property type="match status" value="1"/>
</dbReference>
<comment type="caution">
    <text evidence="3">The sequence shown here is derived from an EMBL/GenBank/DDBJ whole genome shotgun (WGS) entry which is preliminary data.</text>
</comment>